<comment type="caution">
    <text evidence="1">The sequence shown here is derived from an EMBL/GenBank/DDBJ whole genome shotgun (WGS) entry which is preliminary data.</text>
</comment>
<evidence type="ECO:0000313" key="1">
    <source>
        <dbReference type="EMBL" id="PJC24957.1"/>
    </source>
</evidence>
<dbReference type="InterPro" id="IPR027417">
    <property type="entry name" value="P-loop_NTPase"/>
</dbReference>
<dbReference type="Proteomes" id="UP000230251">
    <property type="component" value="Unassembled WGS sequence"/>
</dbReference>
<dbReference type="EMBL" id="PFSI01000004">
    <property type="protein sequence ID" value="PJC24957.1"/>
    <property type="molecule type" value="Genomic_DNA"/>
</dbReference>
<evidence type="ECO:0008006" key="3">
    <source>
        <dbReference type="Google" id="ProtNLM"/>
    </source>
</evidence>
<name>A0A2M8EQJ6_9BACT</name>
<dbReference type="Gene3D" id="3.40.50.300">
    <property type="entry name" value="P-loop containing nucleotide triphosphate hydrolases"/>
    <property type="match status" value="1"/>
</dbReference>
<dbReference type="SUPFAM" id="SSF52540">
    <property type="entry name" value="P-loop containing nucleoside triphosphate hydrolases"/>
    <property type="match status" value="1"/>
</dbReference>
<protein>
    <recommendedName>
        <fullName evidence="3">Sulfotransferase domain-containing protein</fullName>
    </recommendedName>
</protein>
<dbReference type="AlphaFoldDB" id="A0A2M8EQJ6"/>
<organism evidence="1 2">
    <name type="scientific">Candidatus Uhrbacteria bacterium CG_4_9_14_0_2_um_filter_41_50</name>
    <dbReference type="NCBI Taxonomy" id="1975031"/>
    <lineage>
        <taxon>Bacteria</taxon>
        <taxon>Candidatus Uhriibacteriota</taxon>
    </lineage>
</organism>
<evidence type="ECO:0000313" key="2">
    <source>
        <dbReference type="Proteomes" id="UP000230251"/>
    </source>
</evidence>
<accession>A0A2M8EQJ6</accession>
<sequence>MQPLKSIRRLQAGLGDDVPIPDPILFRDSGHILIKETLGANVPAELFDPVGILLEAGYPADKIVVVGMVREPESTYDSWQRLWNGSVNVEIFQGAYEQMQRIWDRCKAGGIRYLPYASEAIRVNDPVAVLQGVMRFLGLSFQAEAMCDWDGRPLFADDKKLWPNMHFYDTPPPRFIAGVREWGGFRYRHTTREGHEVPGVTRAIYERHRQGCEEALDLRI</sequence>
<proteinExistence type="predicted"/>
<gene>
    <name evidence="1" type="ORF">CO057_00200</name>
</gene>
<reference evidence="2" key="1">
    <citation type="submission" date="2017-09" db="EMBL/GenBank/DDBJ databases">
        <title>Depth-based differentiation of microbial function through sediment-hosted aquifers and enrichment of novel symbionts in the deep terrestrial subsurface.</title>
        <authorList>
            <person name="Probst A.J."/>
            <person name="Ladd B."/>
            <person name="Jarett J.K."/>
            <person name="Geller-Mcgrath D.E."/>
            <person name="Sieber C.M.K."/>
            <person name="Emerson J.B."/>
            <person name="Anantharaman K."/>
            <person name="Thomas B.C."/>
            <person name="Malmstrom R."/>
            <person name="Stieglmeier M."/>
            <person name="Klingl A."/>
            <person name="Woyke T."/>
            <person name="Ryan C.M."/>
            <person name="Banfield J.F."/>
        </authorList>
    </citation>
    <scope>NUCLEOTIDE SEQUENCE [LARGE SCALE GENOMIC DNA]</scope>
</reference>